<protein>
    <submittedName>
        <fullName evidence="2">Uncharacterized protein</fullName>
    </submittedName>
</protein>
<comment type="caution">
    <text evidence="2">The sequence shown here is derived from an EMBL/GenBank/DDBJ whole genome shotgun (WGS) entry which is preliminary data.</text>
</comment>
<organism evidence="2 3">
    <name type="scientific">Coniophora puteana (strain RWD-64-598)</name>
    <name type="common">Brown rot fungus</name>
    <dbReference type="NCBI Taxonomy" id="741705"/>
    <lineage>
        <taxon>Eukaryota</taxon>
        <taxon>Fungi</taxon>
        <taxon>Dikarya</taxon>
        <taxon>Basidiomycota</taxon>
        <taxon>Agaricomycotina</taxon>
        <taxon>Agaricomycetes</taxon>
        <taxon>Agaricomycetidae</taxon>
        <taxon>Boletales</taxon>
        <taxon>Coniophorineae</taxon>
        <taxon>Coniophoraceae</taxon>
        <taxon>Coniophora</taxon>
    </lineage>
</organism>
<evidence type="ECO:0000313" key="3">
    <source>
        <dbReference type="Proteomes" id="UP000053558"/>
    </source>
</evidence>
<dbReference type="AlphaFoldDB" id="A0A5M3ME41"/>
<accession>A0A5M3ME41</accession>
<dbReference type="EMBL" id="JH711584">
    <property type="protein sequence ID" value="EIW77413.1"/>
    <property type="molecule type" value="Genomic_DNA"/>
</dbReference>
<proteinExistence type="predicted"/>
<dbReference type="GeneID" id="19205976"/>
<name>A0A5M3ME41_CONPW</name>
<dbReference type="RefSeq" id="XP_007772790.1">
    <property type="nucleotide sequence ID" value="XM_007774600.1"/>
</dbReference>
<feature type="compositionally biased region" description="Basic and acidic residues" evidence="1">
    <location>
        <begin position="253"/>
        <end position="267"/>
    </location>
</feature>
<keyword evidence="3" id="KW-1185">Reference proteome</keyword>
<gene>
    <name evidence="2" type="ORF">CONPUDRAFT_168343</name>
</gene>
<reference evidence="3" key="1">
    <citation type="journal article" date="2012" name="Science">
        <title>The Paleozoic origin of enzymatic lignin decomposition reconstructed from 31 fungal genomes.</title>
        <authorList>
            <person name="Floudas D."/>
            <person name="Binder M."/>
            <person name="Riley R."/>
            <person name="Barry K."/>
            <person name="Blanchette R.A."/>
            <person name="Henrissat B."/>
            <person name="Martinez A.T."/>
            <person name="Otillar R."/>
            <person name="Spatafora J.W."/>
            <person name="Yadav J.S."/>
            <person name="Aerts A."/>
            <person name="Benoit I."/>
            <person name="Boyd A."/>
            <person name="Carlson A."/>
            <person name="Copeland A."/>
            <person name="Coutinho P.M."/>
            <person name="de Vries R.P."/>
            <person name="Ferreira P."/>
            <person name="Findley K."/>
            <person name="Foster B."/>
            <person name="Gaskell J."/>
            <person name="Glotzer D."/>
            <person name="Gorecki P."/>
            <person name="Heitman J."/>
            <person name="Hesse C."/>
            <person name="Hori C."/>
            <person name="Igarashi K."/>
            <person name="Jurgens J.A."/>
            <person name="Kallen N."/>
            <person name="Kersten P."/>
            <person name="Kohler A."/>
            <person name="Kuees U."/>
            <person name="Kumar T.K.A."/>
            <person name="Kuo A."/>
            <person name="LaButti K."/>
            <person name="Larrondo L.F."/>
            <person name="Lindquist E."/>
            <person name="Ling A."/>
            <person name="Lombard V."/>
            <person name="Lucas S."/>
            <person name="Lundell T."/>
            <person name="Martin R."/>
            <person name="McLaughlin D.J."/>
            <person name="Morgenstern I."/>
            <person name="Morin E."/>
            <person name="Murat C."/>
            <person name="Nagy L.G."/>
            <person name="Nolan M."/>
            <person name="Ohm R.A."/>
            <person name="Patyshakuliyeva A."/>
            <person name="Rokas A."/>
            <person name="Ruiz-Duenas F.J."/>
            <person name="Sabat G."/>
            <person name="Salamov A."/>
            <person name="Samejima M."/>
            <person name="Schmutz J."/>
            <person name="Slot J.C."/>
            <person name="St John F."/>
            <person name="Stenlid J."/>
            <person name="Sun H."/>
            <person name="Sun S."/>
            <person name="Syed K."/>
            <person name="Tsang A."/>
            <person name="Wiebenga A."/>
            <person name="Young D."/>
            <person name="Pisabarro A."/>
            <person name="Eastwood D.C."/>
            <person name="Martin F."/>
            <person name="Cullen D."/>
            <person name="Grigoriev I.V."/>
            <person name="Hibbett D.S."/>
        </authorList>
    </citation>
    <scope>NUCLEOTIDE SEQUENCE [LARGE SCALE GENOMIC DNA]</scope>
    <source>
        <strain evidence="3">RWD-64-598 SS2</strain>
    </source>
</reference>
<dbReference type="Proteomes" id="UP000053558">
    <property type="component" value="Unassembled WGS sequence"/>
</dbReference>
<evidence type="ECO:0000256" key="1">
    <source>
        <dbReference type="SAM" id="MobiDB-lite"/>
    </source>
</evidence>
<sequence>MQEESGQREIRVFKVSGASHDLAFTEVFRQNLQSHGSQLHRPFIMAIGPSSVIVMWTVTDRERQYVIMGLESSWKEPLIQSLEDTREISAIPLSIAIARSPAPSPRFSGTFDFALFSPSLLRDSVHTSGDSTDASPHGIIGSCGNTRVVLVGIHQKNLFELKSRPISVIQVLIPSDDAPSDTQISVYSTVAVPEVLEREMHESNFEHVLYGAKRLLRASRERYRRHERLRLRCLEIRITDEEGRDSTGQVGGSKDDGHKPDRDANEGRHRRRRRRRDDIEKEMVSRPGPGIVLRESPTLLVGSDGTGLAWSSSEVACVDLERGRVCLVENFGEGQRRGGHVGKELVVVDFA</sequence>
<feature type="region of interest" description="Disordered" evidence="1">
    <location>
        <begin position="243"/>
        <end position="291"/>
    </location>
</feature>
<evidence type="ECO:0000313" key="2">
    <source>
        <dbReference type="EMBL" id="EIW77413.1"/>
    </source>
</evidence>
<dbReference type="KEGG" id="cput:CONPUDRAFT_168343"/>